<reference evidence="1" key="1">
    <citation type="journal article" date="2020" name="Nature">
        <title>Giant virus diversity and host interactions through global metagenomics.</title>
        <authorList>
            <person name="Schulz F."/>
            <person name="Roux S."/>
            <person name="Paez-Espino D."/>
            <person name="Jungbluth S."/>
            <person name="Walsh D.A."/>
            <person name="Denef V.J."/>
            <person name="McMahon K.D."/>
            <person name="Konstantinidis K.T."/>
            <person name="Eloe-Fadrosh E.A."/>
            <person name="Kyrpides N.C."/>
            <person name="Woyke T."/>
        </authorList>
    </citation>
    <scope>NUCLEOTIDE SEQUENCE</scope>
    <source>
        <strain evidence="1">GVMAG-S-3300011013-78</strain>
    </source>
</reference>
<sequence length="373" mass="41206">MFNNTKSNLSENKKFSRIMRDPRRNFTYLNVDNDDDVVVVPPFPPKPIPPYVPSWSWTQVEIPDTNDYVAVASDNSGQHLLVAAVGERIRYSDNSGSTWFTDTTPGINKNWTNIHSNSDGNILFACTSQKGIYKSTDGVNWSITNAPKNNFVWNDVVCNENGSLIIACIQIEGKIYNSIDDGFTWTPYTTPDASFNWRGLASNDTGNNLVGCASNDFIYKSTNDGVDWVKKDRYAEVQYSGVNLDFQHITGAIATFDPKDWIDITSNSVGTKLAACVAGGYIYTSISGETWYEHRNLGPKDWRSITSNSAGDKLAACVNEGYIYTSIDSGYSWTQQTIPGNEAWISIASNGAGDRLIICSADPDSSVWIGVFS</sequence>
<evidence type="ECO:0000313" key="1">
    <source>
        <dbReference type="EMBL" id="QHU16486.1"/>
    </source>
</evidence>
<dbReference type="EMBL" id="MN740884">
    <property type="protein sequence ID" value="QHU16486.1"/>
    <property type="molecule type" value="Genomic_DNA"/>
</dbReference>
<accession>A0A6C0KH58</accession>
<dbReference type="InterPro" id="IPR015943">
    <property type="entry name" value="WD40/YVTN_repeat-like_dom_sf"/>
</dbReference>
<organism evidence="1">
    <name type="scientific">viral metagenome</name>
    <dbReference type="NCBI Taxonomy" id="1070528"/>
    <lineage>
        <taxon>unclassified sequences</taxon>
        <taxon>metagenomes</taxon>
        <taxon>organismal metagenomes</taxon>
    </lineage>
</organism>
<dbReference type="AlphaFoldDB" id="A0A6C0KH58"/>
<protein>
    <recommendedName>
        <fullName evidence="2">Photosynthesis system II assembly factor Ycf48/Hcf136-like domain-containing protein</fullName>
    </recommendedName>
</protein>
<proteinExistence type="predicted"/>
<name>A0A6C0KH58_9ZZZZ</name>
<dbReference type="Gene3D" id="2.130.10.10">
    <property type="entry name" value="YVTN repeat-like/Quinoprotein amine dehydrogenase"/>
    <property type="match status" value="1"/>
</dbReference>
<dbReference type="SUPFAM" id="SSF110296">
    <property type="entry name" value="Oligoxyloglucan reducing end-specific cellobiohydrolase"/>
    <property type="match status" value="2"/>
</dbReference>
<evidence type="ECO:0008006" key="2">
    <source>
        <dbReference type="Google" id="ProtNLM"/>
    </source>
</evidence>